<protein>
    <submittedName>
        <fullName evidence="2">Endonuclease/exonuclease/phosphatase</fullName>
    </submittedName>
</protein>
<name>C7RR06_ACCRE</name>
<dbReference type="GO" id="GO:0004519">
    <property type="term" value="F:endonuclease activity"/>
    <property type="evidence" value="ECO:0007669"/>
    <property type="project" value="UniProtKB-KW"/>
</dbReference>
<dbReference type="InterPro" id="IPR051916">
    <property type="entry name" value="GPI-anchor_lipid_remodeler"/>
</dbReference>
<dbReference type="eggNOG" id="COG3568">
    <property type="taxonomic scope" value="Bacteria"/>
</dbReference>
<accession>C7RR06</accession>
<evidence type="ECO:0000313" key="2">
    <source>
        <dbReference type="EMBL" id="ACV35687.1"/>
    </source>
</evidence>
<dbReference type="PANTHER" id="PTHR14859">
    <property type="entry name" value="CALCOFLUOR WHITE HYPERSENSITIVE PROTEIN PRECURSOR"/>
    <property type="match status" value="1"/>
</dbReference>
<reference evidence="2" key="1">
    <citation type="submission" date="2009-08" db="EMBL/GenBank/DDBJ databases">
        <authorList>
            <consortium name="US DOE Joint Genome Institute"/>
            <person name="Lucas S."/>
            <person name="Copeland A."/>
            <person name="Lapidus A."/>
            <person name="Glavina del Rio T."/>
            <person name="Dalin E."/>
            <person name="Tice H."/>
            <person name="Bruce D."/>
            <person name="Barry K."/>
            <person name="Pitluck S."/>
            <person name="Lowry S."/>
            <person name="Larimer F."/>
            <person name="Land M."/>
            <person name="Hauser L."/>
            <person name="Kyrpides N."/>
            <person name="Ivanova N."/>
            <person name="McMahon K.D."/>
            <person name="Hugenholtz P."/>
        </authorList>
    </citation>
    <scope>NUCLEOTIDE SEQUENCE</scope>
    <source>
        <strain evidence="2">UW-1</strain>
    </source>
</reference>
<dbReference type="Gene3D" id="3.60.10.10">
    <property type="entry name" value="Endonuclease/exonuclease/phosphatase"/>
    <property type="match status" value="1"/>
</dbReference>
<dbReference type="OrthoDB" id="9793162at2"/>
<evidence type="ECO:0000259" key="1">
    <source>
        <dbReference type="Pfam" id="PF03372"/>
    </source>
</evidence>
<keyword evidence="2" id="KW-0540">Nuclease</keyword>
<dbReference type="Pfam" id="PF03372">
    <property type="entry name" value="Exo_endo_phos"/>
    <property type="match status" value="1"/>
</dbReference>
<dbReference type="GO" id="GO:0016020">
    <property type="term" value="C:membrane"/>
    <property type="evidence" value="ECO:0007669"/>
    <property type="project" value="GOC"/>
</dbReference>
<gene>
    <name evidence="2" type="ordered locus">CAP2UW1_2398</name>
</gene>
<dbReference type="GO" id="GO:0006506">
    <property type="term" value="P:GPI anchor biosynthetic process"/>
    <property type="evidence" value="ECO:0007669"/>
    <property type="project" value="TreeGrafter"/>
</dbReference>
<dbReference type="STRING" id="522306.CAP2UW1_2398"/>
<sequence length="294" mass="32712">MKLRVATYNIHKGVTGIRGRPRIHDVRLALEAIDADIVFLQEVQDRNERLAHHPGYPFGTQLDFLASGAYAHRAYGMNAVYPHGHHGNAILSRHRITESANHDISDHALEKRGLLHAVTRLGRGRGREVHLICVHLGLIKRSRVRQATFLADFVQREVPASAPLIIAGDFNDWQQRVDGLLRDRLGVQEVAVAATSPPPEGGLLDRLLSWRPASDAQSGVSRTFPSFAPWLTLDRIYVRGFRVLDMQVPQGLAWARCSDHAPLIAELELDAVRPRLRGAARAPEELAVKMPAPE</sequence>
<dbReference type="HOGENOM" id="CLU_060500_3_2_4"/>
<dbReference type="AlphaFoldDB" id="C7RR06"/>
<reference evidence="2" key="2">
    <citation type="submission" date="2009-09" db="EMBL/GenBank/DDBJ databases">
        <title>Complete sequence of chromosome of Candidatus Accumulibacter phosphatis clade IIA str. UW-1.</title>
        <authorList>
            <consortium name="US DOE Joint Genome Institute"/>
            <person name="Martin H.G."/>
            <person name="Ivanova N."/>
            <person name="Kunin V."/>
            <person name="Warnecke F."/>
            <person name="Barry K."/>
            <person name="He S."/>
            <person name="Salamov A."/>
            <person name="Szeto E."/>
            <person name="Dalin E."/>
            <person name="Pangilinan J.L."/>
            <person name="Lapidus A."/>
            <person name="Lowry S."/>
            <person name="Kyrpides N.C."/>
            <person name="McMahon K.D."/>
            <person name="Hugenholtz P."/>
        </authorList>
    </citation>
    <scope>NUCLEOTIDE SEQUENCE [LARGE SCALE GENOMIC DNA]</scope>
    <source>
        <strain evidence="2">UW-1</strain>
    </source>
</reference>
<dbReference type="SUPFAM" id="SSF56219">
    <property type="entry name" value="DNase I-like"/>
    <property type="match status" value="1"/>
</dbReference>
<dbReference type="InterPro" id="IPR005135">
    <property type="entry name" value="Endo/exonuclease/phosphatase"/>
</dbReference>
<dbReference type="GO" id="GO:0004527">
    <property type="term" value="F:exonuclease activity"/>
    <property type="evidence" value="ECO:0007669"/>
    <property type="project" value="UniProtKB-KW"/>
</dbReference>
<organism evidence="2">
    <name type="scientific">Accumulibacter regalis</name>
    <dbReference type="NCBI Taxonomy" id="522306"/>
    <lineage>
        <taxon>Bacteria</taxon>
        <taxon>Pseudomonadati</taxon>
        <taxon>Pseudomonadota</taxon>
        <taxon>Betaproteobacteria</taxon>
        <taxon>Candidatus Accumulibacter</taxon>
    </lineage>
</organism>
<feature type="domain" description="Endonuclease/exonuclease/phosphatase" evidence="1">
    <location>
        <begin position="6"/>
        <end position="260"/>
    </location>
</feature>
<dbReference type="KEGG" id="app:CAP2UW1_2398"/>
<proteinExistence type="predicted"/>
<dbReference type="PANTHER" id="PTHR14859:SF1">
    <property type="entry name" value="PGAP2-INTERACTING PROTEIN"/>
    <property type="match status" value="1"/>
</dbReference>
<dbReference type="InterPro" id="IPR036691">
    <property type="entry name" value="Endo/exonu/phosph_ase_sf"/>
</dbReference>
<keyword evidence="2" id="KW-0378">Hydrolase</keyword>
<keyword evidence="2" id="KW-0269">Exonuclease</keyword>
<keyword evidence="2" id="KW-0255">Endonuclease</keyword>
<dbReference type="EMBL" id="CP001715">
    <property type="protein sequence ID" value="ACV35687.1"/>
    <property type="molecule type" value="Genomic_DNA"/>
</dbReference>